<comment type="caution">
    <text evidence="2">The sequence shown here is derived from an EMBL/GenBank/DDBJ whole genome shotgun (WGS) entry which is preliminary data.</text>
</comment>
<evidence type="ECO:0000259" key="1">
    <source>
        <dbReference type="PROSITE" id="PS50995"/>
    </source>
</evidence>
<dbReference type="EMBL" id="JBIAQY010000002">
    <property type="protein sequence ID" value="MFF3567680.1"/>
    <property type="molecule type" value="Genomic_DNA"/>
</dbReference>
<reference evidence="2 3" key="1">
    <citation type="submission" date="2024-10" db="EMBL/GenBank/DDBJ databases">
        <title>The Natural Products Discovery Center: Release of the First 8490 Sequenced Strains for Exploring Actinobacteria Biosynthetic Diversity.</title>
        <authorList>
            <person name="Kalkreuter E."/>
            <person name="Kautsar S.A."/>
            <person name="Yang D."/>
            <person name="Bader C.D."/>
            <person name="Teijaro C.N."/>
            <person name="Fluegel L."/>
            <person name="Davis C.M."/>
            <person name="Simpson J.R."/>
            <person name="Lauterbach L."/>
            <person name="Steele A.D."/>
            <person name="Gui C."/>
            <person name="Meng S."/>
            <person name="Li G."/>
            <person name="Viehrig K."/>
            <person name="Ye F."/>
            <person name="Su P."/>
            <person name="Kiefer A.F."/>
            <person name="Nichols A."/>
            <person name="Cepeda A.J."/>
            <person name="Yan W."/>
            <person name="Fan B."/>
            <person name="Jiang Y."/>
            <person name="Adhikari A."/>
            <person name="Zheng C.-J."/>
            <person name="Schuster L."/>
            <person name="Cowan T.M."/>
            <person name="Smanski M.J."/>
            <person name="Chevrette M.G."/>
            <person name="De Carvalho L.P.S."/>
            <person name="Shen B."/>
        </authorList>
    </citation>
    <scope>NUCLEOTIDE SEQUENCE [LARGE SCALE GENOMIC DNA]</scope>
    <source>
        <strain evidence="2 3">NPDC002593</strain>
    </source>
</reference>
<dbReference type="Gene3D" id="1.10.10.10">
    <property type="entry name" value="Winged helix-like DNA-binding domain superfamily/Winged helix DNA-binding domain"/>
    <property type="match status" value="1"/>
</dbReference>
<evidence type="ECO:0000313" key="2">
    <source>
        <dbReference type="EMBL" id="MFF3567680.1"/>
    </source>
</evidence>
<dbReference type="PANTHER" id="PTHR33164">
    <property type="entry name" value="TRANSCRIPTIONAL REGULATOR, MARR FAMILY"/>
    <property type="match status" value="1"/>
</dbReference>
<gene>
    <name evidence="2" type="ORF">ACFYXQ_07825</name>
</gene>
<dbReference type="InterPro" id="IPR036390">
    <property type="entry name" value="WH_DNA-bd_sf"/>
</dbReference>
<dbReference type="Proteomes" id="UP001601992">
    <property type="component" value="Unassembled WGS sequence"/>
</dbReference>
<organism evidence="2 3">
    <name type="scientific">Nocardia jiangxiensis</name>
    <dbReference type="NCBI Taxonomy" id="282685"/>
    <lineage>
        <taxon>Bacteria</taxon>
        <taxon>Bacillati</taxon>
        <taxon>Actinomycetota</taxon>
        <taxon>Actinomycetes</taxon>
        <taxon>Mycobacteriales</taxon>
        <taxon>Nocardiaceae</taxon>
        <taxon>Nocardia</taxon>
    </lineage>
</organism>
<sequence>MVDPRASVTRECYATALRKASRRLTSLYDEVLAPAGLRSTQYAILAELADGEPVTINELARTLVLDRSGLGHSLRPLQRDGLVRLDKDAADRRSVNVTLTEEGRRQFERALELWRSAQDRVVAVLGSPGADRLRDELTELATDDRLTAEP</sequence>
<proteinExistence type="predicted"/>
<dbReference type="PROSITE" id="PS50995">
    <property type="entry name" value="HTH_MARR_2"/>
    <property type="match status" value="1"/>
</dbReference>
<feature type="domain" description="HTH marR-type" evidence="1">
    <location>
        <begin position="10"/>
        <end position="142"/>
    </location>
</feature>
<keyword evidence="3" id="KW-1185">Reference proteome</keyword>
<protein>
    <submittedName>
        <fullName evidence="2">MarR family winged helix-turn-helix transcriptional regulator</fullName>
    </submittedName>
</protein>
<dbReference type="InterPro" id="IPR039422">
    <property type="entry name" value="MarR/SlyA-like"/>
</dbReference>
<dbReference type="PANTHER" id="PTHR33164:SF105">
    <property type="entry name" value="TRANSCRIPTIONAL REPRESSOR PROTEIN-RELATED"/>
    <property type="match status" value="1"/>
</dbReference>
<name>A0ABW6RWR5_9NOCA</name>
<dbReference type="Pfam" id="PF12802">
    <property type="entry name" value="MarR_2"/>
    <property type="match status" value="1"/>
</dbReference>
<evidence type="ECO:0000313" key="3">
    <source>
        <dbReference type="Proteomes" id="UP001601992"/>
    </source>
</evidence>
<dbReference type="SMART" id="SM00347">
    <property type="entry name" value="HTH_MARR"/>
    <property type="match status" value="1"/>
</dbReference>
<dbReference type="RefSeq" id="WP_040832116.1">
    <property type="nucleotide sequence ID" value="NZ_JBIAQY010000002.1"/>
</dbReference>
<accession>A0ABW6RWR5</accession>
<dbReference type="SUPFAM" id="SSF46785">
    <property type="entry name" value="Winged helix' DNA-binding domain"/>
    <property type="match status" value="1"/>
</dbReference>
<dbReference type="InterPro" id="IPR036388">
    <property type="entry name" value="WH-like_DNA-bd_sf"/>
</dbReference>
<dbReference type="InterPro" id="IPR000835">
    <property type="entry name" value="HTH_MarR-typ"/>
</dbReference>